<feature type="compositionally biased region" description="Basic residues" evidence="1">
    <location>
        <begin position="242"/>
        <end position="253"/>
    </location>
</feature>
<accession>A0A6J4TPV6</accession>
<evidence type="ECO:0000256" key="1">
    <source>
        <dbReference type="SAM" id="MobiDB-lite"/>
    </source>
</evidence>
<feature type="non-terminal residue" evidence="2">
    <location>
        <position position="1"/>
    </location>
</feature>
<feature type="compositionally biased region" description="Basic and acidic residues" evidence="1">
    <location>
        <begin position="173"/>
        <end position="192"/>
    </location>
</feature>
<feature type="region of interest" description="Disordered" evidence="1">
    <location>
        <begin position="91"/>
        <end position="271"/>
    </location>
</feature>
<proteinExistence type="predicted"/>
<name>A0A6J4TPV6_9ACTN</name>
<feature type="compositionally biased region" description="Low complexity" evidence="1">
    <location>
        <begin position="110"/>
        <end position="119"/>
    </location>
</feature>
<feature type="compositionally biased region" description="Basic residues" evidence="1">
    <location>
        <begin position="120"/>
        <end position="138"/>
    </location>
</feature>
<feature type="region of interest" description="Disordered" evidence="1">
    <location>
        <begin position="1"/>
        <end position="77"/>
    </location>
</feature>
<dbReference type="AlphaFoldDB" id="A0A6J4TPV6"/>
<reference evidence="2" key="1">
    <citation type="submission" date="2020-02" db="EMBL/GenBank/DDBJ databases">
        <authorList>
            <person name="Meier V. D."/>
        </authorList>
    </citation>
    <scope>NUCLEOTIDE SEQUENCE</scope>
    <source>
        <strain evidence="2">AVDCRST_MAG30</strain>
    </source>
</reference>
<protein>
    <submittedName>
        <fullName evidence="2">Efflux ABC transporter, permease protein</fullName>
    </submittedName>
</protein>
<organism evidence="2">
    <name type="scientific">uncultured Solirubrobacteraceae bacterium</name>
    <dbReference type="NCBI Taxonomy" id="1162706"/>
    <lineage>
        <taxon>Bacteria</taxon>
        <taxon>Bacillati</taxon>
        <taxon>Actinomycetota</taxon>
        <taxon>Thermoleophilia</taxon>
        <taxon>Solirubrobacterales</taxon>
        <taxon>Solirubrobacteraceae</taxon>
        <taxon>environmental samples</taxon>
    </lineage>
</organism>
<feature type="non-terminal residue" evidence="2">
    <location>
        <position position="271"/>
    </location>
</feature>
<feature type="compositionally biased region" description="Basic and acidic residues" evidence="1">
    <location>
        <begin position="31"/>
        <end position="52"/>
    </location>
</feature>
<gene>
    <name evidence="2" type="ORF">AVDCRST_MAG30-3512</name>
</gene>
<feature type="compositionally biased region" description="Basic and acidic residues" evidence="1">
    <location>
        <begin position="221"/>
        <end position="241"/>
    </location>
</feature>
<evidence type="ECO:0000313" key="2">
    <source>
        <dbReference type="EMBL" id="CAA9527793.1"/>
    </source>
</evidence>
<dbReference type="EMBL" id="CADCVS010000461">
    <property type="protein sequence ID" value="CAA9527793.1"/>
    <property type="molecule type" value="Genomic_DNA"/>
</dbReference>
<sequence length="271" mass="30527">EHARRRDPRRAGLGDAPAAPERGVGVPHLRLARDAQDQARPGAADRRDDHARALPADVHVPVRRRAGRLDGGVPAVPPARHARAVRPVHRRVLRRDAQHGRHEGRRRSLPHAAGVAPGPAHRRRPRRLRPLRDRRHRRDGPGADHGLPARGGRRRGARGDRPRRRLLVRARLGVHDGRHADARAQRRDEHRLHGALPADLPEQHLRRSADAAGMARGLRRRQPDLAPDDRGARAHGRDGERRRRRARARRGRRADRGLRSSDRPPLPRQGV</sequence>
<feature type="compositionally biased region" description="Basic residues" evidence="1">
    <location>
        <begin position="151"/>
        <end position="168"/>
    </location>
</feature>